<name>A0A421B245_9PSEU</name>
<dbReference type="AlphaFoldDB" id="A0A421B245"/>
<dbReference type="EMBL" id="RCDD01000003">
    <property type="protein sequence ID" value="RLK58343.1"/>
    <property type="molecule type" value="Genomic_DNA"/>
</dbReference>
<gene>
    <name evidence="1" type="ORF">CLV68_4441</name>
</gene>
<evidence type="ECO:0000313" key="1">
    <source>
        <dbReference type="EMBL" id="RLK58343.1"/>
    </source>
</evidence>
<reference evidence="1 2" key="1">
    <citation type="submission" date="2018-10" db="EMBL/GenBank/DDBJ databases">
        <title>Genomic Encyclopedia of Archaeal and Bacterial Type Strains, Phase II (KMG-II): from individual species to whole genera.</title>
        <authorList>
            <person name="Goeker M."/>
        </authorList>
    </citation>
    <scope>NUCLEOTIDE SEQUENCE [LARGE SCALE GENOMIC DNA]</scope>
    <source>
        <strain evidence="1 2">DSM 45657</strain>
    </source>
</reference>
<keyword evidence="2" id="KW-1185">Reference proteome</keyword>
<organism evidence="1 2">
    <name type="scientific">Actinokineospora cianjurensis</name>
    <dbReference type="NCBI Taxonomy" id="585224"/>
    <lineage>
        <taxon>Bacteria</taxon>
        <taxon>Bacillati</taxon>
        <taxon>Actinomycetota</taxon>
        <taxon>Actinomycetes</taxon>
        <taxon>Pseudonocardiales</taxon>
        <taxon>Pseudonocardiaceae</taxon>
        <taxon>Actinokineospora</taxon>
    </lineage>
</organism>
<protein>
    <submittedName>
        <fullName evidence="1">Uncharacterized protein</fullName>
    </submittedName>
</protein>
<proteinExistence type="predicted"/>
<sequence>MDLVVAEAREQVGEPVGQVVVGLQGAGLDRVAEFRR</sequence>
<comment type="caution">
    <text evidence="1">The sequence shown here is derived from an EMBL/GenBank/DDBJ whole genome shotgun (WGS) entry which is preliminary data.</text>
</comment>
<accession>A0A421B245</accession>
<evidence type="ECO:0000313" key="2">
    <source>
        <dbReference type="Proteomes" id="UP000282454"/>
    </source>
</evidence>
<dbReference type="Proteomes" id="UP000282454">
    <property type="component" value="Unassembled WGS sequence"/>
</dbReference>